<dbReference type="PANTHER" id="PTHR48050:SF13">
    <property type="entry name" value="STEROL 3-BETA-GLUCOSYLTRANSFERASE UGT80A2"/>
    <property type="match status" value="1"/>
</dbReference>
<dbReference type="InterPro" id="IPR010610">
    <property type="entry name" value="EryCIII-like_C"/>
</dbReference>
<dbReference type="InterPro" id="IPR002213">
    <property type="entry name" value="UDP_glucos_trans"/>
</dbReference>
<name>A0A9W9RCU9_PENBR</name>
<dbReference type="EMBL" id="JAPZBR010000003">
    <property type="protein sequence ID" value="KAJ5357888.1"/>
    <property type="molecule type" value="Genomic_DNA"/>
</dbReference>
<dbReference type="InterPro" id="IPR050426">
    <property type="entry name" value="Glycosyltransferase_28"/>
</dbReference>
<dbReference type="AlphaFoldDB" id="A0A9W9RCU9"/>
<dbReference type="CDD" id="cd03784">
    <property type="entry name" value="GT1_Gtf-like"/>
    <property type="match status" value="1"/>
</dbReference>
<keyword evidence="1" id="KW-0808">Transferase</keyword>
<dbReference type="SUPFAM" id="SSF53756">
    <property type="entry name" value="UDP-Glycosyltransferase/glycogen phosphorylase"/>
    <property type="match status" value="1"/>
</dbReference>
<evidence type="ECO:0000256" key="1">
    <source>
        <dbReference type="ARBA" id="ARBA00022679"/>
    </source>
</evidence>
<sequence length="658" mass="72675">MSPPRRTILFITSPEHGQSNVALAVAGEFVNRGDFEVHIASFKGLSNRIQELNDNVDYNQVIHFHAIAGSSLTEITARKTAQLAHLPGLAGTLDGCDKINFSVLGWKPEEYLRSYRSCLEILKEVNPAVVVADPLLHLGLDAARSLRMRIVILWPVPLKDVVITVQPKAGILWKYPLTGSGYPFPMPWNLIFANIYMVFCFGFIVRFGKPMRDLLHIRKKVGIQTDFPHISPYSKENLHLSPCFPEMDFPLYVPENVISCGPILRQSSALASCDIALNTWLKQPTVLICLGSHVQAPEGDALQMTKAIQVVLRQFPDLKILWKLKYDWESSQKVKSLLGPLVSSNKVKVVSWIQPEIISLLESGSIVAYVHHGGANSFFEACKGGVPQVVLPQWFDTYDCPSRVEWLGIGLHGSRKVAPKIGATELSSALLRVLRDKGIQSRAKAIGDLCKTTEGREFAHDQIVQYAQKDLGPCVSFPGLESNGFQLAQNSPHISTSQTQLFIDCAISVSCLHFIVQLDQLLCTAEIIPVLSLALICRRTASGGITLRGMLVAVKGGVPRQDACEEGLSEQGPRAQAEDQLTQTRREVISDNISATLILDRWSYHLGEDGRYVEEAVNGRSPEGECRRLGARKSHKPNKLANLATSEIQFISFNSAAM</sequence>
<gene>
    <name evidence="3" type="ORF">N7541_005046</name>
</gene>
<keyword evidence="4" id="KW-1185">Reference proteome</keyword>
<dbReference type="Proteomes" id="UP001148299">
    <property type="component" value="Unassembled WGS sequence"/>
</dbReference>
<reference evidence="3" key="2">
    <citation type="journal article" date="2023" name="IMA Fungus">
        <title>Comparative genomic study of the Penicillium genus elucidates a diverse pangenome and 15 lateral gene transfer events.</title>
        <authorList>
            <person name="Petersen C."/>
            <person name="Sorensen T."/>
            <person name="Nielsen M.R."/>
            <person name="Sondergaard T.E."/>
            <person name="Sorensen J.L."/>
            <person name="Fitzpatrick D.A."/>
            <person name="Frisvad J.C."/>
            <person name="Nielsen K.L."/>
        </authorList>
    </citation>
    <scope>NUCLEOTIDE SEQUENCE</scope>
    <source>
        <strain evidence="3">IBT 35675</strain>
    </source>
</reference>
<protein>
    <recommendedName>
        <fullName evidence="2">Erythromycin biosynthesis protein CIII-like C-terminal domain-containing protein</fullName>
    </recommendedName>
</protein>
<dbReference type="Gene3D" id="3.40.50.2000">
    <property type="entry name" value="Glycogen Phosphorylase B"/>
    <property type="match status" value="2"/>
</dbReference>
<comment type="caution">
    <text evidence="3">The sequence shown here is derived from an EMBL/GenBank/DDBJ whole genome shotgun (WGS) entry which is preliminary data.</text>
</comment>
<evidence type="ECO:0000313" key="3">
    <source>
        <dbReference type="EMBL" id="KAJ5357888.1"/>
    </source>
</evidence>
<reference evidence="3" key="1">
    <citation type="submission" date="2022-12" db="EMBL/GenBank/DDBJ databases">
        <authorList>
            <person name="Petersen C."/>
        </authorList>
    </citation>
    <scope>NUCLEOTIDE SEQUENCE</scope>
    <source>
        <strain evidence="3">IBT 35675</strain>
    </source>
</reference>
<feature type="domain" description="Erythromycin biosynthesis protein CIII-like C-terminal" evidence="2">
    <location>
        <begin position="346"/>
        <end position="445"/>
    </location>
</feature>
<dbReference type="GO" id="GO:0016758">
    <property type="term" value="F:hexosyltransferase activity"/>
    <property type="evidence" value="ECO:0007669"/>
    <property type="project" value="UniProtKB-ARBA"/>
</dbReference>
<evidence type="ECO:0000259" key="2">
    <source>
        <dbReference type="Pfam" id="PF06722"/>
    </source>
</evidence>
<organism evidence="3 4">
    <name type="scientific">Penicillium brevicompactum</name>
    <dbReference type="NCBI Taxonomy" id="5074"/>
    <lineage>
        <taxon>Eukaryota</taxon>
        <taxon>Fungi</taxon>
        <taxon>Dikarya</taxon>
        <taxon>Ascomycota</taxon>
        <taxon>Pezizomycotina</taxon>
        <taxon>Eurotiomycetes</taxon>
        <taxon>Eurotiomycetidae</taxon>
        <taxon>Eurotiales</taxon>
        <taxon>Aspergillaceae</taxon>
        <taxon>Penicillium</taxon>
    </lineage>
</organism>
<proteinExistence type="predicted"/>
<accession>A0A9W9RCU9</accession>
<dbReference type="PANTHER" id="PTHR48050">
    <property type="entry name" value="STEROL 3-BETA-GLUCOSYLTRANSFERASE"/>
    <property type="match status" value="1"/>
</dbReference>
<evidence type="ECO:0000313" key="4">
    <source>
        <dbReference type="Proteomes" id="UP001148299"/>
    </source>
</evidence>
<dbReference type="GO" id="GO:0008194">
    <property type="term" value="F:UDP-glycosyltransferase activity"/>
    <property type="evidence" value="ECO:0007669"/>
    <property type="project" value="InterPro"/>
</dbReference>
<dbReference type="Pfam" id="PF06722">
    <property type="entry name" value="EryCIII-like_C"/>
    <property type="match status" value="1"/>
</dbReference>